<dbReference type="InterPro" id="IPR036872">
    <property type="entry name" value="CH_dom_sf"/>
</dbReference>
<feature type="domain" description="Calponin-homology (CH)" evidence="3">
    <location>
        <begin position="426"/>
        <end position="579"/>
    </location>
</feature>
<gene>
    <name evidence="4" type="ORF">Cadr_000018791</name>
</gene>
<feature type="compositionally biased region" description="Pro residues" evidence="2">
    <location>
        <begin position="343"/>
        <end position="358"/>
    </location>
</feature>
<feature type="compositionally biased region" description="Pro residues" evidence="2">
    <location>
        <begin position="126"/>
        <end position="137"/>
    </location>
</feature>
<evidence type="ECO:0000256" key="1">
    <source>
        <dbReference type="SAM" id="Coils"/>
    </source>
</evidence>
<proteinExistence type="predicted"/>
<dbReference type="InterPro" id="IPR001715">
    <property type="entry name" value="CH_dom"/>
</dbReference>
<dbReference type="SUPFAM" id="SSF47576">
    <property type="entry name" value="Calponin-homology domain, CH-domain"/>
    <property type="match status" value="1"/>
</dbReference>
<sequence length="582" mass="64368">MEKRQSSVWRCKKFQAKMPHVNPPPGSAMEPAPTRGGATVREGARPYAAALEGAVRALHEDMQGLQRGMEQRVAEALRLAGRWRARWRLQRDNQRLQTQLERLTRQVEALGLATGVTPAPGTRQPSAPPRRPRPCAPPGHRALRQPRHLLAVRPRPDIERGDPFRKKRLGVSRNAAARCRMWITMTKPARRDEENLKLVHVEKRAPAWGREAGVVREAFLEEVRVMGPPKPPKPSQHRAPSLALEPLLRQPHQPVTAVTRVSEKFSGETSATALSPTSAAILGGLSSSPSAATTSWTPSPSEKNSSLPRSLSSSGYGGVTASRNDNRRVRAPVPGGRVVTPQEVPPRVTPPQSPPSTQPPATTQAHRQGERRRELVRSQTLPRTSGAQARKALFEKWEQDTGAGKGKGETRAKLKRSQSFGVASTSSIKQILLEWCRSKTIGYQARQAGPAAGPRPEAAHVDLQNFSSSWSDGMAFCALVHSFFPDAFDYSALSPTQRRQNFELAFTMAEGRDVIPGRVSVASRMKKGVSPFSLHKLDNTWNLANCERLIEVEDMMVMGRKPDPMCVFTYVQSLYNHLRLFE</sequence>
<comment type="caution">
    <text evidence="4">The sequence shown here is derived from an EMBL/GenBank/DDBJ whole genome shotgun (WGS) entry which is preliminary data.</text>
</comment>
<keyword evidence="5" id="KW-1185">Reference proteome</keyword>
<evidence type="ECO:0000313" key="4">
    <source>
        <dbReference type="EMBL" id="KAB1266202.1"/>
    </source>
</evidence>
<evidence type="ECO:0000259" key="3">
    <source>
        <dbReference type="PROSITE" id="PS50021"/>
    </source>
</evidence>
<organism evidence="4 5">
    <name type="scientific">Camelus dromedarius</name>
    <name type="common">Dromedary</name>
    <name type="synonym">Arabian camel</name>
    <dbReference type="NCBI Taxonomy" id="9838"/>
    <lineage>
        <taxon>Eukaryota</taxon>
        <taxon>Metazoa</taxon>
        <taxon>Chordata</taxon>
        <taxon>Craniata</taxon>
        <taxon>Vertebrata</taxon>
        <taxon>Euteleostomi</taxon>
        <taxon>Mammalia</taxon>
        <taxon>Eutheria</taxon>
        <taxon>Laurasiatheria</taxon>
        <taxon>Artiodactyla</taxon>
        <taxon>Tylopoda</taxon>
        <taxon>Camelidae</taxon>
        <taxon>Camelus</taxon>
    </lineage>
</organism>
<feature type="compositionally biased region" description="Polar residues" evidence="2">
    <location>
        <begin position="377"/>
        <end position="387"/>
    </location>
</feature>
<dbReference type="PANTHER" id="PTHR23167">
    <property type="entry name" value="CALPONIN HOMOLOGY DOMAIN-CONTAINING PROTEIN DDB_G0272472-RELATED"/>
    <property type="match status" value="1"/>
</dbReference>
<protein>
    <submittedName>
        <fullName evidence="4">Smoothelin-like protein 2</fullName>
    </submittedName>
</protein>
<feature type="region of interest" description="Disordered" evidence="2">
    <location>
        <begin position="14"/>
        <end position="38"/>
    </location>
</feature>
<reference evidence="4 5" key="1">
    <citation type="journal article" date="2019" name="Mol. Ecol. Resour.">
        <title>Improving Illumina assemblies with Hi-C and long reads: an example with the North African dromedary.</title>
        <authorList>
            <person name="Elbers J.P."/>
            <person name="Rogers M.F."/>
            <person name="Perelman P.L."/>
            <person name="Proskuryakova A.A."/>
            <person name="Serdyukova N.A."/>
            <person name="Johnson W.E."/>
            <person name="Horin P."/>
            <person name="Corander J."/>
            <person name="Murphy D."/>
            <person name="Burger P.A."/>
        </authorList>
    </citation>
    <scope>NUCLEOTIDE SEQUENCE [LARGE SCALE GENOMIC DNA]</scope>
    <source>
        <strain evidence="4">Drom800</strain>
        <tissue evidence="4">Blood</tissue>
    </source>
</reference>
<keyword evidence="1" id="KW-0175">Coiled coil</keyword>
<dbReference type="SMART" id="SM00033">
    <property type="entry name" value="CH"/>
    <property type="match status" value="1"/>
</dbReference>
<dbReference type="Gene3D" id="1.10.418.10">
    <property type="entry name" value="Calponin-like domain"/>
    <property type="match status" value="1"/>
</dbReference>
<name>A0A5N4D547_CAMDR</name>
<dbReference type="EMBL" id="JWIN03000016">
    <property type="protein sequence ID" value="KAB1266202.1"/>
    <property type="molecule type" value="Genomic_DNA"/>
</dbReference>
<dbReference type="InterPro" id="IPR050540">
    <property type="entry name" value="F-actin_Monoox_Mical"/>
</dbReference>
<feature type="region of interest" description="Disordered" evidence="2">
    <location>
        <begin position="285"/>
        <end position="418"/>
    </location>
</feature>
<feature type="compositionally biased region" description="Low complexity" evidence="2">
    <location>
        <begin position="285"/>
        <end position="314"/>
    </location>
</feature>
<dbReference type="AlphaFoldDB" id="A0A5N4D547"/>
<dbReference type="PANTHER" id="PTHR23167:SF37">
    <property type="entry name" value="SMOOTHELIN-LIKE PROTEIN 2"/>
    <property type="match status" value="1"/>
</dbReference>
<dbReference type="Pfam" id="PF00307">
    <property type="entry name" value="CH"/>
    <property type="match status" value="1"/>
</dbReference>
<dbReference type="Proteomes" id="UP000299084">
    <property type="component" value="Unassembled WGS sequence"/>
</dbReference>
<feature type="compositionally biased region" description="Basic and acidic residues" evidence="2">
    <location>
        <begin position="367"/>
        <end position="376"/>
    </location>
</feature>
<dbReference type="PROSITE" id="PS50021">
    <property type="entry name" value="CH"/>
    <property type="match status" value="1"/>
</dbReference>
<accession>A0A5N4D547</accession>
<evidence type="ECO:0000256" key="2">
    <source>
        <dbReference type="SAM" id="MobiDB-lite"/>
    </source>
</evidence>
<evidence type="ECO:0000313" key="5">
    <source>
        <dbReference type="Proteomes" id="UP000299084"/>
    </source>
</evidence>
<feature type="coiled-coil region" evidence="1">
    <location>
        <begin position="86"/>
        <end position="113"/>
    </location>
</feature>
<feature type="region of interest" description="Disordered" evidence="2">
    <location>
        <begin position="115"/>
        <end position="141"/>
    </location>
</feature>